<dbReference type="AlphaFoldDB" id="A0A1M6Q8T0"/>
<organism evidence="1 2">
    <name type="scientific">Reichenbachiella agariperforans</name>
    <dbReference type="NCBI Taxonomy" id="156994"/>
    <lineage>
        <taxon>Bacteria</taxon>
        <taxon>Pseudomonadati</taxon>
        <taxon>Bacteroidota</taxon>
        <taxon>Cytophagia</taxon>
        <taxon>Cytophagales</taxon>
        <taxon>Reichenbachiellaceae</taxon>
        <taxon>Reichenbachiella</taxon>
    </lineage>
</organism>
<name>A0A1M6Q8T0_REIAG</name>
<reference evidence="2" key="1">
    <citation type="submission" date="2016-11" db="EMBL/GenBank/DDBJ databases">
        <authorList>
            <person name="Varghese N."/>
            <person name="Submissions S."/>
        </authorList>
    </citation>
    <scope>NUCLEOTIDE SEQUENCE [LARGE SCALE GENOMIC DNA]</scope>
    <source>
        <strain evidence="2">DSM 26134</strain>
    </source>
</reference>
<evidence type="ECO:0000313" key="1">
    <source>
        <dbReference type="EMBL" id="SHK16517.1"/>
    </source>
</evidence>
<accession>A0A1M6Q8T0</accession>
<evidence type="ECO:0008006" key="3">
    <source>
        <dbReference type="Google" id="ProtNLM"/>
    </source>
</evidence>
<gene>
    <name evidence="1" type="ORF">SAMN04488028_103215</name>
</gene>
<sequence length="356" mass="41005">MKMSILYLSKAVSPRIRQMLSTNVIGAAGQSPVYQQLSTDQKLSQLPRPHFAELVKGDRLLGVCCFCERETRIDQTPLTSYYVRYFSFLDQLRVAKRLPNGRKKNSQLKQEVHELLTGTAFAHASHTPNLFYAYVDPNNARSALLCEEFGFETIGSFRTQMIGRLFPRERCLPERVTPETQPLLRKLLSTHYQNYNFYTEDNLFYQDNYFVLRDSDGKILAGLQANPEQWKIHSLPSPLGKILLNVGSRIPVFNRLLNQQFRFLAVDYIYSPDDNEQYLIQLIETLLARFGLYTAMFLVDDKSDLTKQINNINKGLISKLQKAIPISIIVKPNQLTTNQLKHLKKHPTFLSSFDTT</sequence>
<protein>
    <recommendedName>
        <fullName evidence="3">Acetyltransferase (GNAT) domain-containing protein</fullName>
    </recommendedName>
</protein>
<dbReference type="STRING" id="156994.SAMN04488028_103215"/>
<proteinExistence type="predicted"/>
<dbReference type="EMBL" id="FRAA01000003">
    <property type="protein sequence ID" value="SHK16517.1"/>
    <property type="molecule type" value="Genomic_DNA"/>
</dbReference>
<keyword evidence="2" id="KW-1185">Reference proteome</keyword>
<evidence type="ECO:0000313" key="2">
    <source>
        <dbReference type="Proteomes" id="UP000184474"/>
    </source>
</evidence>
<dbReference type="Proteomes" id="UP000184474">
    <property type="component" value="Unassembled WGS sequence"/>
</dbReference>